<dbReference type="GO" id="GO:0005886">
    <property type="term" value="C:plasma membrane"/>
    <property type="evidence" value="ECO:0007669"/>
    <property type="project" value="UniProtKB-SubCell"/>
</dbReference>
<dbReference type="AlphaFoldDB" id="A0A2T5MDC9"/>
<comment type="caution">
    <text evidence="11">The sequence shown here is derived from an EMBL/GenBank/DDBJ whole genome shotgun (WGS) entry which is preliminary data.</text>
</comment>
<evidence type="ECO:0000256" key="8">
    <source>
        <dbReference type="ARBA" id="ARBA00022989"/>
    </source>
</evidence>
<evidence type="ECO:0000256" key="4">
    <source>
        <dbReference type="ARBA" id="ARBA00022475"/>
    </source>
</evidence>
<organism evidence="11 12">
    <name type="scientific">Stenotrophobium rhamnosiphilum</name>
    <dbReference type="NCBI Taxonomy" id="2029166"/>
    <lineage>
        <taxon>Bacteria</taxon>
        <taxon>Pseudomonadati</taxon>
        <taxon>Pseudomonadota</taxon>
        <taxon>Gammaproteobacteria</taxon>
        <taxon>Nevskiales</taxon>
        <taxon>Nevskiaceae</taxon>
        <taxon>Stenotrophobium</taxon>
    </lineage>
</organism>
<keyword evidence="11" id="KW-0969">Cilium</keyword>
<keyword evidence="11" id="KW-0282">Flagellum</keyword>
<dbReference type="EMBL" id="QANS01000005">
    <property type="protein sequence ID" value="PTU30574.1"/>
    <property type="molecule type" value="Genomic_DNA"/>
</dbReference>
<evidence type="ECO:0000256" key="6">
    <source>
        <dbReference type="ARBA" id="ARBA00022692"/>
    </source>
</evidence>
<keyword evidence="8 10" id="KW-1133">Transmembrane helix</keyword>
<keyword evidence="9 10" id="KW-0472">Membrane</keyword>
<dbReference type="PANTHER" id="PTHR35091:SF2">
    <property type="entry name" value="FLAGELLAR PROTEIN FLIL"/>
    <property type="match status" value="1"/>
</dbReference>
<reference evidence="11 12" key="1">
    <citation type="submission" date="2018-04" db="EMBL/GenBank/DDBJ databases">
        <title>Novel species isolated from glacier.</title>
        <authorList>
            <person name="Liu Q."/>
            <person name="Xin Y.-H."/>
        </authorList>
    </citation>
    <scope>NUCLEOTIDE SEQUENCE [LARGE SCALE GENOMIC DNA]</scope>
    <source>
        <strain evidence="11 12">GT1R17</strain>
    </source>
</reference>
<evidence type="ECO:0000256" key="10">
    <source>
        <dbReference type="RuleBase" id="RU364125"/>
    </source>
</evidence>
<comment type="similarity">
    <text evidence="3 10">Belongs to the FliL family.</text>
</comment>
<accession>A0A2T5MDC9</accession>
<comment type="subcellular location">
    <subcellularLocation>
        <location evidence="10">Cell inner membrane</location>
    </subcellularLocation>
    <subcellularLocation>
        <location evidence="2">Cell membrane</location>
        <topology evidence="2">Single-pass membrane protein</topology>
    </subcellularLocation>
</comment>
<evidence type="ECO:0000256" key="9">
    <source>
        <dbReference type="ARBA" id="ARBA00023136"/>
    </source>
</evidence>
<keyword evidence="10" id="KW-0997">Cell inner membrane</keyword>
<dbReference type="GO" id="GO:0009425">
    <property type="term" value="C:bacterial-type flagellum basal body"/>
    <property type="evidence" value="ECO:0007669"/>
    <property type="project" value="InterPro"/>
</dbReference>
<dbReference type="GO" id="GO:0006935">
    <property type="term" value="P:chemotaxis"/>
    <property type="evidence" value="ECO:0007669"/>
    <property type="project" value="UniProtKB-KW"/>
</dbReference>
<evidence type="ECO:0000256" key="7">
    <source>
        <dbReference type="ARBA" id="ARBA00022779"/>
    </source>
</evidence>
<dbReference type="GO" id="GO:0071978">
    <property type="term" value="P:bacterial-type flagellum-dependent swarming motility"/>
    <property type="evidence" value="ECO:0007669"/>
    <property type="project" value="TreeGrafter"/>
</dbReference>
<evidence type="ECO:0000256" key="5">
    <source>
        <dbReference type="ARBA" id="ARBA00022500"/>
    </source>
</evidence>
<name>A0A2T5MDC9_9GAMM</name>
<evidence type="ECO:0000313" key="12">
    <source>
        <dbReference type="Proteomes" id="UP000244248"/>
    </source>
</evidence>
<evidence type="ECO:0000313" key="11">
    <source>
        <dbReference type="EMBL" id="PTU30574.1"/>
    </source>
</evidence>
<dbReference type="Pfam" id="PF03748">
    <property type="entry name" value="FliL"/>
    <property type="match status" value="1"/>
</dbReference>
<comment type="function">
    <text evidence="1 10">Controls the rotational direction of flagella during chemotaxis.</text>
</comment>
<evidence type="ECO:0000256" key="2">
    <source>
        <dbReference type="ARBA" id="ARBA00004162"/>
    </source>
</evidence>
<keyword evidence="6 10" id="KW-0812">Transmembrane</keyword>
<keyword evidence="5 10" id="KW-0145">Chemotaxis</keyword>
<sequence length="179" mass="18924">MSKMSAAANAIREDQAGQVPAPPAKKSKALVYIISLLMLAAGGGGGFWYSTQGSAAGHDAHGKAADAAPASGKAAAIYLPLQPAFVVNLEDAEALRYMQVDLEVMARNPKSIEDAKTHMPRIRNSLLLLFGQQHAFELGTRAGKEALQAKALAEIQRVLKEETGSAGIEAVYFSSFVIQ</sequence>
<feature type="transmembrane region" description="Helical" evidence="10">
    <location>
        <begin position="29"/>
        <end position="49"/>
    </location>
</feature>
<gene>
    <name evidence="11" type="ORF">CJD38_13790</name>
</gene>
<keyword evidence="12" id="KW-1185">Reference proteome</keyword>
<keyword evidence="7 10" id="KW-0283">Flagellar rotation</keyword>
<dbReference type="Proteomes" id="UP000244248">
    <property type="component" value="Unassembled WGS sequence"/>
</dbReference>
<keyword evidence="11" id="KW-0966">Cell projection</keyword>
<dbReference type="PANTHER" id="PTHR35091">
    <property type="entry name" value="FLAGELLAR PROTEIN FLIL"/>
    <property type="match status" value="1"/>
</dbReference>
<evidence type="ECO:0000256" key="3">
    <source>
        <dbReference type="ARBA" id="ARBA00008281"/>
    </source>
</evidence>
<dbReference type="InterPro" id="IPR005503">
    <property type="entry name" value="FliL"/>
</dbReference>
<protein>
    <recommendedName>
        <fullName evidence="10">Flagellar protein FliL</fullName>
    </recommendedName>
</protein>
<keyword evidence="4" id="KW-1003">Cell membrane</keyword>
<evidence type="ECO:0000256" key="1">
    <source>
        <dbReference type="ARBA" id="ARBA00002254"/>
    </source>
</evidence>
<proteinExistence type="inferred from homology"/>